<dbReference type="EMBL" id="DF973389">
    <property type="protein sequence ID" value="GAU29159.1"/>
    <property type="molecule type" value="Genomic_DNA"/>
</dbReference>
<name>A0A2Z6NBZ4_TRISU</name>
<dbReference type="OrthoDB" id="1451871at2759"/>
<keyword evidence="2" id="KW-1185">Reference proteome</keyword>
<dbReference type="AlphaFoldDB" id="A0A2Z6NBZ4"/>
<proteinExistence type="predicted"/>
<reference evidence="2" key="1">
    <citation type="journal article" date="2017" name="Front. Plant Sci.">
        <title>Climate Clever Clovers: New Paradigm to Reduce the Environmental Footprint of Ruminants by Breeding Low Methanogenic Forages Utilizing Haplotype Variation.</title>
        <authorList>
            <person name="Kaur P."/>
            <person name="Appels R."/>
            <person name="Bayer P.E."/>
            <person name="Keeble-Gagnere G."/>
            <person name="Wang J."/>
            <person name="Hirakawa H."/>
            <person name="Shirasawa K."/>
            <person name="Vercoe P."/>
            <person name="Stefanova K."/>
            <person name="Durmic Z."/>
            <person name="Nichols P."/>
            <person name="Revell C."/>
            <person name="Isobe S.N."/>
            <person name="Edwards D."/>
            <person name="Erskine W."/>
        </authorList>
    </citation>
    <scope>NUCLEOTIDE SEQUENCE [LARGE SCALE GENOMIC DNA]</scope>
    <source>
        <strain evidence="2">cv. Daliak</strain>
    </source>
</reference>
<sequence length="240" mass="27052">MSASRIRSSSRVGHGIDMHTTDNTPRFFLEIKIGDELDEIDFVLHDEVVSNIAPFTCIKMQEEGGCTSLYPDELEHFFGDPILFKVRKDYGCDSCGGITVEVLDILFDSSLMDIYHNPAHILYADNAFIGNLEIKRLSDLGNSKDDSPAIVIGWYDSVFEGIDMWYSDEDRSRQPRFRLKINVCDEITQTIFALFDEEVKKLAFETCGVLASIVVSKKVLDVGAASQVYEIVDDRSLHFG</sequence>
<dbReference type="Proteomes" id="UP000242715">
    <property type="component" value="Unassembled WGS sequence"/>
</dbReference>
<organism evidence="1 2">
    <name type="scientific">Trifolium subterraneum</name>
    <name type="common">Subterranean clover</name>
    <dbReference type="NCBI Taxonomy" id="3900"/>
    <lineage>
        <taxon>Eukaryota</taxon>
        <taxon>Viridiplantae</taxon>
        <taxon>Streptophyta</taxon>
        <taxon>Embryophyta</taxon>
        <taxon>Tracheophyta</taxon>
        <taxon>Spermatophyta</taxon>
        <taxon>Magnoliopsida</taxon>
        <taxon>eudicotyledons</taxon>
        <taxon>Gunneridae</taxon>
        <taxon>Pentapetalae</taxon>
        <taxon>rosids</taxon>
        <taxon>fabids</taxon>
        <taxon>Fabales</taxon>
        <taxon>Fabaceae</taxon>
        <taxon>Papilionoideae</taxon>
        <taxon>50 kb inversion clade</taxon>
        <taxon>NPAAA clade</taxon>
        <taxon>Hologalegina</taxon>
        <taxon>IRL clade</taxon>
        <taxon>Trifolieae</taxon>
        <taxon>Trifolium</taxon>
    </lineage>
</organism>
<evidence type="ECO:0000313" key="2">
    <source>
        <dbReference type="Proteomes" id="UP000242715"/>
    </source>
</evidence>
<evidence type="ECO:0008006" key="3">
    <source>
        <dbReference type="Google" id="ProtNLM"/>
    </source>
</evidence>
<protein>
    <recommendedName>
        <fullName evidence="3">Replication factor A C-terminal domain-containing protein</fullName>
    </recommendedName>
</protein>
<evidence type="ECO:0000313" key="1">
    <source>
        <dbReference type="EMBL" id="GAU29159.1"/>
    </source>
</evidence>
<gene>
    <name evidence="1" type="ORF">TSUD_275780</name>
</gene>
<accession>A0A2Z6NBZ4</accession>